<evidence type="ECO:0000256" key="1">
    <source>
        <dbReference type="ARBA" id="ARBA00023015"/>
    </source>
</evidence>
<keyword evidence="1" id="KW-0805">Transcription regulation</keyword>
<name>A0ABV8U8Z7_9PROT</name>
<dbReference type="Proteomes" id="UP001595776">
    <property type="component" value="Unassembled WGS sequence"/>
</dbReference>
<comment type="caution">
    <text evidence="5">The sequence shown here is derived from an EMBL/GenBank/DDBJ whole genome shotgun (WGS) entry which is preliminary data.</text>
</comment>
<dbReference type="PROSITE" id="PS50949">
    <property type="entry name" value="HTH_GNTR"/>
    <property type="match status" value="1"/>
</dbReference>
<dbReference type="SUPFAM" id="SSF48008">
    <property type="entry name" value="GntR ligand-binding domain-like"/>
    <property type="match status" value="1"/>
</dbReference>
<gene>
    <name evidence="5" type="ORF">ACFO5Q_04465</name>
</gene>
<dbReference type="PANTHER" id="PTHR43537:SF49">
    <property type="entry name" value="TRANSCRIPTIONAL REGULATORY PROTEIN"/>
    <property type="match status" value="1"/>
</dbReference>
<evidence type="ECO:0000256" key="3">
    <source>
        <dbReference type="ARBA" id="ARBA00023163"/>
    </source>
</evidence>
<feature type="domain" description="HTH gntR-type" evidence="4">
    <location>
        <begin position="6"/>
        <end position="73"/>
    </location>
</feature>
<protein>
    <submittedName>
        <fullName evidence="5">GntR family transcriptional regulator</fullName>
    </submittedName>
</protein>
<sequence length="246" mass="27619">MEQSRSRQQVKAIMRLRELVISGHFKPGERISELAMVDVLGISRTPVRLALGQLAYEGLLKPLSRGGFVVSDFSVDDIFDAIEIRGTLEGTAARMAAERLGSKSEADPLRRIYARIEEVVRHGGDEDEIFEQYVELNEQFHDEMLKLAKCPMLERSLSQITALPFASPNAFVKVQVERERKFDILLNAQYQHAALIEAIEQRDGGRAFAMGQEHARLAAANLRSAMKQEDLFAKIPGAQLVRRGKD</sequence>
<evidence type="ECO:0000259" key="4">
    <source>
        <dbReference type="PROSITE" id="PS50949"/>
    </source>
</evidence>
<evidence type="ECO:0000313" key="6">
    <source>
        <dbReference type="Proteomes" id="UP001595776"/>
    </source>
</evidence>
<dbReference type="Gene3D" id="1.20.120.530">
    <property type="entry name" value="GntR ligand-binding domain-like"/>
    <property type="match status" value="1"/>
</dbReference>
<dbReference type="SUPFAM" id="SSF46785">
    <property type="entry name" value="Winged helix' DNA-binding domain"/>
    <property type="match status" value="1"/>
</dbReference>
<dbReference type="InterPro" id="IPR011711">
    <property type="entry name" value="GntR_C"/>
</dbReference>
<dbReference type="EMBL" id="JBHSCR010000003">
    <property type="protein sequence ID" value="MFC4347089.1"/>
    <property type="molecule type" value="Genomic_DNA"/>
</dbReference>
<keyword evidence="6" id="KW-1185">Reference proteome</keyword>
<dbReference type="SMART" id="SM00345">
    <property type="entry name" value="HTH_GNTR"/>
    <property type="match status" value="1"/>
</dbReference>
<dbReference type="Pfam" id="PF00392">
    <property type="entry name" value="GntR"/>
    <property type="match status" value="1"/>
</dbReference>
<dbReference type="InterPro" id="IPR036388">
    <property type="entry name" value="WH-like_DNA-bd_sf"/>
</dbReference>
<dbReference type="InterPro" id="IPR036390">
    <property type="entry name" value="WH_DNA-bd_sf"/>
</dbReference>
<dbReference type="PANTHER" id="PTHR43537">
    <property type="entry name" value="TRANSCRIPTIONAL REGULATOR, GNTR FAMILY"/>
    <property type="match status" value="1"/>
</dbReference>
<proteinExistence type="predicted"/>
<dbReference type="Gene3D" id="1.10.10.10">
    <property type="entry name" value="Winged helix-like DNA-binding domain superfamily/Winged helix DNA-binding domain"/>
    <property type="match status" value="1"/>
</dbReference>
<organism evidence="5 6">
    <name type="scientific">Kordiimonas lipolytica</name>
    <dbReference type="NCBI Taxonomy" id="1662421"/>
    <lineage>
        <taxon>Bacteria</taxon>
        <taxon>Pseudomonadati</taxon>
        <taxon>Pseudomonadota</taxon>
        <taxon>Alphaproteobacteria</taxon>
        <taxon>Kordiimonadales</taxon>
        <taxon>Kordiimonadaceae</taxon>
        <taxon>Kordiimonas</taxon>
    </lineage>
</organism>
<dbReference type="Pfam" id="PF07729">
    <property type="entry name" value="FCD"/>
    <property type="match status" value="1"/>
</dbReference>
<keyword evidence="2" id="KW-0238">DNA-binding</keyword>
<evidence type="ECO:0000313" key="5">
    <source>
        <dbReference type="EMBL" id="MFC4347089.1"/>
    </source>
</evidence>
<reference evidence="6" key="1">
    <citation type="journal article" date="2019" name="Int. J. Syst. Evol. Microbiol.">
        <title>The Global Catalogue of Microorganisms (GCM) 10K type strain sequencing project: providing services to taxonomists for standard genome sequencing and annotation.</title>
        <authorList>
            <consortium name="The Broad Institute Genomics Platform"/>
            <consortium name="The Broad Institute Genome Sequencing Center for Infectious Disease"/>
            <person name="Wu L."/>
            <person name="Ma J."/>
        </authorList>
    </citation>
    <scope>NUCLEOTIDE SEQUENCE [LARGE SCALE GENOMIC DNA]</scope>
    <source>
        <strain evidence="6">CGMCC 1.15304</strain>
    </source>
</reference>
<dbReference type="InterPro" id="IPR008920">
    <property type="entry name" value="TF_FadR/GntR_C"/>
</dbReference>
<dbReference type="SMART" id="SM00895">
    <property type="entry name" value="FCD"/>
    <property type="match status" value="1"/>
</dbReference>
<dbReference type="RefSeq" id="WP_068151214.1">
    <property type="nucleotide sequence ID" value="NZ_JBHSCR010000003.1"/>
</dbReference>
<keyword evidence="3" id="KW-0804">Transcription</keyword>
<dbReference type="InterPro" id="IPR000524">
    <property type="entry name" value="Tscrpt_reg_HTH_GntR"/>
</dbReference>
<evidence type="ECO:0000256" key="2">
    <source>
        <dbReference type="ARBA" id="ARBA00023125"/>
    </source>
</evidence>
<accession>A0ABV8U8Z7</accession>